<organism evidence="1 2">
    <name type="scientific">Hyalangium rubrum</name>
    <dbReference type="NCBI Taxonomy" id="3103134"/>
    <lineage>
        <taxon>Bacteria</taxon>
        <taxon>Pseudomonadati</taxon>
        <taxon>Myxococcota</taxon>
        <taxon>Myxococcia</taxon>
        <taxon>Myxococcales</taxon>
        <taxon>Cystobacterineae</taxon>
        <taxon>Archangiaceae</taxon>
        <taxon>Hyalangium</taxon>
    </lineage>
</organism>
<sequence length="175" mass="19700">MSRGAWMAFALSGVLLATAPLWRAPREPERVAGVFPGWPSTFEGRALRELPLTEREERFGAGFPGRIGRFTDGQRELIVRWVAVPTRQLHSTEDCFKGLGYAITPATIWRQEDGQPWQRFIATRGETRLVVREAITADAGGRWTDVSAWYWSALFDSSKGPWWAITVAEHALPES</sequence>
<dbReference type="EMBL" id="JAXIVS010000020">
    <property type="protein sequence ID" value="MDY7232415.1"/>
    <property type="molecule type" value="Genomic_DNA"/>
</dbReference>
<evidence type="ECO:0008006" key="3">
    <source>
        <dbReference type="Google" id="ProtNLM"/>
    </source>
</evidence>
<name>A0ABU5HG18_9BACT</name>
<evidence type="ECO:0000313" key="1">
    <source>
        <dbReference type="EMBL" id="MDY7232415.1"/>
    </source>
</evidence>
<dbReference type="RefSeq" id="WP_321551130.1">
    <property type="nucleotide sequence ID" value="NZ_JAXIVS010000020.1"/>
</dbReference>
<gene>
    <name evidence="1" type="ORF">SYV04_38870</name>
</gene>
<reference evidence="1 2" key="1">
    <citation type="submission" date="2023-12" db="EMBL/GenBank/DDBJ databases">
        <title>the genome sequence of Hyalangium sp. s54d21.</title>
        <authorList>
            <person name="Zhang X."/>
        </authorList>
    </citation>
    <scope>NUCLEOTIDE SEQUENCE [LARGE SCALE GENOMIC DNA]</scope>
    <source>
        <strain evidence="2">s54d21</strain>
    </source>
</reference>
<keyword evidence="2" id="KW-1185">Reference proteome</keyword>
<accession>A0ABU5HG18</accession>
<evidence type="ECO:0000313" key="2">
    <source>
        <dbReference type="Proteomes" id="UP001291309"/>
    </source>
</evidence>
<comment type="caution">
    <text evidence="1">The sequence shown here is derived from an EMBL/GenBank/DDBJ whole genome shotgun (WGS) entry which is preliminary data.</text>
</comment>
<dbReference type="Proteomes" id="UP001291309">
    <property type="component" value="Unassembled WGS sequence"/>
</dbReference>
<protein>
    <recommendedName>
        <fullName evidence="3">Lipoprotein</fullName>
    </recommendedName>
</protein>
<proteinExistence type="predicted"/>